<reference evidence="1" key="1">
    <citation type="journal article" date="2021" name="Nat. Commun.">
        <title>Genetic determinants of endophytism in the Arabidopsis root mycobiome.</title>
        <authorList>
            <person name="Mesny F."/>
            <person name="Miyauchi S."/>
            <person name="Thiergart T."/>
            <person name="Pickel B."/>
            <person name="Atanasova L."/>
            <person name="Karlsson M."/>
            <person name="Huettel B."/>
            <person name="Barry K.W."/>
            <person name="Haridas S."/>
            <person name="Chen C."/>
            <person name="Bauer D."/>
            <person name="Andreopoulos W."/>
            <person name="Pangilinan J."/>
            <person name="LaButti K."/>
            <person name="Riley R."/>
            <person name="Lipzen A."/>
            <person name="Clum A."/>
            <person name="Drula E."/>
            <person name="Henrissat B."/>
            <person name="Kohler A."/>
            <person name="Grigoriev I.V."/>
            <person name="Martin F.M."/>
            <person name="Hacquard S."/>
        </authorList>
    </citation>
    <scope>NUCLEOTIDE SEQUENCE</scope>
    <source>
        <strain evidence="1">MPI-CAGE-CH-0235</strain>
    </source>
</reference>
<dbReference type="EMBL" id="JAGPNK010000011">
    <property type="protein sequence ID" value="KAH7311461.1"/>
    <property type="molecule type" value="Genomic_DNA"/>
</dbReference>
<proteinExistence type="predicted"/>
<accession>A0A8K0SGB5</accession>
<sequence length="319" mass="34539">MIDCATSRSSSLAIGGPIKFSPLITYDINVSEPRHGGRIHPCIPRHIHHARSMFASAMYHWWCSFGPQGSAPASLFVFGLRNPELVRYSDDSTAEGCLGSISQSLSKGGHVVASRLSKTTHLPMAEQCAGCAGPLWLDRVLPSHIFACRLPLHIRTKSGSNRDTDWYGDLAVARLDESLPEPYYGPKHDHHPFNAGRSNGRSALLMRSVASSPSTRPRRGVDSRDGRCCEQLQRCHVAAGSSQVFLRVEKAAAIHAGVRVHRQGCEQLTNGLLLSCTATIRCTSSSHLILTGACAPAPPGMNTAWSCGTVAFIPTFMRT</sequence>
<organism evidence="1 2">
    <name type="scientific">Stachybotrys elegans</name>
    <dbReference type="NCBI Taxonomy" id="80388"/>
    <lineage>
        <taxon>Eukaryota</taxon>
        <taxon>Fungi</taxon>
        <taxon>Dikarya</taxon>
        <taxon>Ascomycota</taxon>
        <taxon>Pezizomycotina</taxon>
        <taxon>Sordariomycetes</taxon>
        <taxon>Hypocreomycetidae</taxon>
        <taxon>Hypocreales</taxon>
        <taxon>Stachybotryaceae</taxon>
        <taxon>Stachybotrys</taxon>
    </lineage>
</organism>
<keyword evidence="2" id="KW-1185">Reference proteome</keyword>
<dbReference type="AlphaFoldDB" id="A0A8K0SGB5"/>
<evidence type="ECO:0000313" key="1">
    <source>
        <dbReference type="EMBL" id="KAH7311461.1"/>
    </source>
</evidence>
<gene>
    <name evidence="1" type="ORF">B0I35DRAFT_64450</name>
</gene>
<dbReference type="Proteomes" id="UP000813444">
    <property type="component" value="Unassembled WGS sequence"/>
</dbReference>
<protein>
    <submittedName>
        <fullName evidence="1">Uncharacterized protein</fullName>
    </submittedName>
</protein>
<evidence type="ECO:0000313" key="2">
    <source>
        <dbReference type="Proteomes" id="UP000813444"/>
    </source>
</evidence>
<name>A0A8K0SGB5_9HYPO</name>
<comment type="caution">
    <text evidence="1">The sequence shown here is derived from an EMBL/GenBank/DDBJ whole genome shotgun (WGS) entry which is preliminary data.</text>
</comment>